<protein>
    <submittedName>
        <fullName evidence="1">Uncharacterized protein</fullName>
    </submittedName>
</protein>
<organism evidence="1 2">
    <name type="scientific">Melittangium boletus DSM 14713</name>
    <dbReference type="NCBI Taxonomy" id="1294270"/>
    <lineage>
        <taxon>Bacteria</taxon>
        <taxon>Pseudomonadati</taxon>
        <taxon>Myxococcota</taxon>
        <taxon>Myxococcia</taxon>
        <taxon>Myxococcales</taxon>
        <taxon>Cystobacterineae</taxon>
        <taxon>Archangiaceae</taxon>
        <taxon>Melittangium</taxon>
    </lineage>
</organism>
<sequence length="258" mass="29394">MTLILPVTPNEPRQLNLLQTLSPSPHLRCRLVSGRPVVSGLYQESNRVPDVVRYVIDLTSDTPDGASLSPPERGDADLISHDGFSGDVRADQHRAKHERIVLILESPHKHEYTQDFTPIAPAQGSTGWGIRDYIIPLLYRHQRLELPPSKYELLICNPVQFQASLYELHREELNDNEPAQQLRNTTWRTLYYGMNERAHFLRRLDGYNAAAVIVACTAALRQEVLSDVLRWPNGWVPIVEASHHPCAWQRNISRVTFA</sequence>
<reference evidence="1 2" key="1">
    <citation type="submission" date="2017-06" db="EMBL/GenBank/DDBJ databases">
        <authorList>
            <person name="Kim H.J."/>
            <person name="Triplett B.A."/>
        </authorList>
    </citation>
    <scope>NUCLEOTIDE SEQUENCE [LARGE SCALE GENOMIC DNA]</scope>
    <source>
        <strain evidence="1 2">DSM 14713</strain>
    </source>
</reference>
<accession>A0A250IGV7</accession>
<evidence type="ECO:0000313" key="1">
    <source>
        <dbReference type="EMBL" id="ATB30391.1"/>
    </source>
</evidence>
<dbReference type="EMBL" id="CP022163">
    <property type="protein sequence ID" value="ATB30391.1"/>
    <property type="molecule type" value="Genomic_DNA"/>
</dbReference>
<dbReference type="KEGG" id="mbd:MEBOL_003852"/>
<proteinExistence type="predicted"/>
<dbReference type="Proteomes" id="UP000217289">
    <property type="component" value="Chromosome"/>
</dbReference>
<gene>
    <name evidence="1" type="ORF">MEBOL_003852</name>
</gene>
<keyword evidence="2" id="KW-1185">Reference proteome</keyword>
<evidence type="ECO:0000313" key="2">
    <source>
        <dbReference type="Proteomes" id="UP000217289"/>
    </source>
</evidence>
<dbReference type="AlphaFoldDB" id="A0A250IGV7"/>
<name>A0A250IGV7_9BACT</name>